<dbReference type="PROSITE" id="PS00622">
    <property type="entry name" value="HTH_LUXR_1"/>
    <property type="match status" value="1"/>
</dbReference>
<dbReference type="InterPro" id="IPR000792">
    <property type="entry name" value="Tscrpt_reg_LuxR_C"/>
</dbReference>
<dbReference type="RefSeq" id="WP_263953931.1">
    <property type="nucleotide sequence ID" value="NZ_JAOYFC010000002.1"/>
</dbReference>
<dbReference type="PROSITE" id="PS50043">
    <property type="entry name" value="HTH_LUXR_2"/>
    <property type="match status" value="1"/>
</dbReference>
<dbReference type="SUPFAM" id="SSF52172">
    <property type="entry name" value="CheY-like"/>
    <property type="match status" value="1"/>
</dbReference>
<evidence type="ECO:0000256" key="1">
    <source>
        <dbReference type="ARBA" id="ARBA00022553"/>
    </source>
</evidence>
<dbReference type="SUPFAM" id="SSF46894">
    <property type="entry name" value="C-terminal effector domain of the bipartite response regulators"/>
    <property type="match status" value="1"/>
</dbReference>
<dbReference type="Pfam" id="PF00196">
    <property type="entry name" value="GerE"/>
    <property type="match status" value="1"/>
</dbReference>
<evidence type="ECO:0000313" key="6">
    <source>
        <dbReference type="EMBL" id="MCV6825104.1"/>
    </source>
</evidence>
<evidence type="ECO:0000256" key="3">
    <source>
        <dbReference type="PROSITE-ProRule" id="PRU00169"/>
    </source>
</evidence>
<reference evidence="6" key="1">
    <citation type="submission" date="2022-10" db="EMBL/GenBank/DDBJ databases">
        <authorList>
            <person name="Yue Y."/>
        </authorList>
    </citation>
    <scope>NUCLEOTIDE SEQUENCE</scope>
    <source>
        <strain evidence="6">Z654</strain>
    </source>
</reference>
<feature type="domain" description="Response regulatory" evidence="5">
    <location>
        <begin position="2"/>
        <end position="118"/>
    </location>
</feature>
<dbReference type="InterPro" id="IPR051015">
    <property type="entry name" value="EvgA-like"/>
</dbReference>
<dbReference type="GO" id="GO:0006355">
    <property type="term" value="P:regulation of DNA-templated transcription"/>
    <property type="evidence" value="ECO:0007669"/>
    <property type="project" value="InterPro"/>
</dbReference>
<dbReference type="EMBL" id="JAOYFC010000002">
    <property type="protein sequence ID" value="MCV6825104.1"/>
    <property type="molecule type" value="Genomic_DNA"/>
</dbReference>
<dbReference type="Proteomes" id="UP001208041">
    <property type="component" value="Unassembled WGS sequence"/>
</dbReference>
<protein>
    <submittedName>
        <fullName evidence="6">Response regulator transcription factor</fullName>
    </submittedName>
</protein>
<keyword evidence="2" id="KW-0238">DNA-binding</keyword>
<dbReference type="AlphaFoldDB" id="A0AAE3LS29"/>
<sequence>MRLLIVDDHTMVLDLMSALFASEKDIDVSTAATYESALKTIETNNPFDLILLDFSMPGLVGLEGVSTVLKQARGCPVALMSGVANRDVAKLALEAGAVGFIPKTMQAKSLINAVRFMASGEVYVPNDFMNAPIDERREHPLARNLSEREYQVLKGLCKGLANKEIARDLELQEVTIKLHMKNLCRKIGANNRTHAAMIARDAGLF</sequence>
<dbReference type="PANTHER" id="PTHR45566:SF2">
    <property type="entry name" value="NARL SUBFAMILY"/>
    <property type="match status" value="1"/>
</dbReference>
<dbReference type="SMART" id="SM00448">
    <property type="entry name" value="REC"/>
    <property type="match status" value="1"/>
</dbReference>
<keyword evidence="1 3" id="KW-0597">Phosphoprotein</keyword>
<dbReference type="InterPro" id="IPR058245">
    <property type="entry name" value="NreC/VraR/RcsB-like_REC"/>
</dbReference>
<dbReference type="PROSITE" id="PS50110">
    <property type="entry name" value="RESPONSE_REGULATORY"/>
    <property type="match status" value="1"/>
</dbReference>
<dbReference type="Gene3D" id="3.40.50.2300">
    <property type="match status" value="1"/>
</dbReference>
<dbReference type="SMART" id="SM00421">
    <property type="entry name" value="HTH_LUXR"/>
    <property type="match status" value="1"/>
</dbReference>
<dbReference type="PRINTS" id="PR00038">
    <property type="entry name" value="HTHLUXR"/>
</dbReference>
<dbReference type="GO" id="GO:0000160">
    <property type="term" value="P:phosphorelay signal transduction system"/>
    <property type="evidence" value="ECO:0007669"/>
    <property type="project" value="InterPro"/>
</dbReference>
<gene>
    <name evidence="6" type="ORF">OH136_11115</name>
</gene>
<dbReference type="CDD" id="cd17535">
    <property type="entry name" value="REC_NarL-like"/>
    <property type="match status" value="1"/>
</dbReference>
<evidence type="ECO:0000259" key="4">
    <source>
        <dbReference type="PROSITE" id="PS50043"/>
    </source>
</evidence>
<feature type="modified residue" description="4-aspartylphosphate" evidence="3">
    <location>
        <position position="53"/>
    </location>
</feature>
<dbReference type="InterPro" id="IPR011006">
    <property type="entry name" value="CheY-like_superfamily"/>
</dbReference>
<organism evidence="6 7">
    <name type="scientific">Halocynthiibacter halioticoli</name>
    <dbReference type="NCBI Taxonomy" id="2986804"/>
    <lineage>
        <taxon>Bacteria</taxon>
        <taxon>Pseudomonadati</taxon>
        <taxon>Pseudomonadota</taxon>
        <taxon>Alphaproteobacteria</taxon>
        <taxon>Rhodobacterales</taxon>
        <taxon>Paracoccaceae</taxon>
        <taxon>Halocynthiibacter</taxon>
    </lineage>
</organism>
<feature type="domain" description="HTH luxR-type" evidence="4">
    <location>
        <begin position="138"/>
        <end position="203"/>
    </location>
</feature>
<name>A0AAE3LS29_9RHOB</name>
<dbReference type="InterPro" id="IPR016032">
    <property type="entry name" value="Sig_transdc_resp-reg_C-effctor"/>
</dbReference>
<proteinExistence type="predicted"/>
<evidence type="ECO:0000313" key="7">
    <source>
        <dbReference type="Proteomes" id="UP001208041"/>
    </source>
</evidence>
<dbReference type="InterPro" id="IPR001789">
    <property type="entry name" value="Sig_transdc_resp-reg_receiver"/>
</dbReference>
<evidence type="ECO:0000256" key="2">
    <source>
        <dbReference type="ARBA" id="ARBA00023125"/>
    </source>
</evidence>
<comment type="caution">
    <text evidence="6">The sequence shown here is derived from an EMBL/GenBank/DDBJ whole genome shotgun (WGS) entry which is preliminary data.</text>
</comment>
<evidence type="ECO:0000259" key="5">
    <source>
        <dbReference type="PROSITE" id="PS50110"/>
    </source>
</evidence>
<dbReference type="GO" id="GO:0003677">
    <property type="term" value="F:DNA binding"/>
    <property type="evidence" value="ECO:0007669"/>
    <property type="project" value="UniProtKB-KW"/>
</dbReference>
<keyword evidence="7" id="KW-1185">Reference proteome</keyword>
<dbReference type="CDD" id="cd06170">
    <property type="entry name" value="LuxR_C_like"/>
    <property type="match status" value="1"/>
</dbReference>
<dbReference type="PANTHER" id="PTHR45566">
    <property type="entry name" value="HTH-TYPE TRANSCRIPTIONAL REGULATOR YHJB-RELATED"/>
    <property type="match status" value="1"/>
</dbReference>
<accession>A0AAE3LS29</accession>
<dbReference type="Pfam" id="PF00072">
    <property type="entry name" value="Response_reg"/>
    <property type="match status" value="1"/>
</dbReference>